<evidence type="ECO:0000259" key="18">
    <source>
        <dbReference type="PROSITE" id="PS50109"/>
    </source>
</evidence>
<dbReference type="SUPFAM" id="SSF47384">
    <property type="entry name" value="Homodimeric domain of signal transducing histidine kinase"/>
    <property type="match status" value="1"/>
</dbReference>
<keyword evidence="10" id="KW-0067">ATP-binding</keyword>
<dbReference type="Proteomes" id="UP000291949">
    <property type="component" value="Unassembled WGS sequence"/>
</dbReference>
<evidence type="ECO:0000256" key="6">
    <source>
        <dbReference type="ARBA" id="ARBA00022679"/>
    </source>
</evidence>
<keyword evidence="4" id="KW-1003">Cell membrane</keyword>
<feature type="transmembrane region" description="Helical" evidence="17">
    <location>
        <begin position="9"/>
        <end position="32"/>
    </location>
</feature>
<dbReference type="RefSeq" id="WP_049428354.1">
    <property type="nucleotide sequence ID" value="NZ_AP014956.1"/>
</dbReference>
<protein>
    <recommendedName>
        <fullName evidence="16">Heme sensor protein HssS</fullName>
        <ecNumber evidence="3">2.7.13.3</ecNumber>
    </recommendedName>
</protein>
<dbReference type="InterPro" id="IPR036890">
    <property type="entry name" value="HATPase_C_sf"/>
</dbReference>
<evidence type="ECO:0000256" key="17">
    <source>
        <dbReference type="SAM" id="Phobius"/>
    </source>
</evidence>
<evidence type="ECO:0000256" key="5">
    <source>
        <dbReference type="ARBA" id="ARBA00022553"/>
    </source>
</evidence>
<dbReference type="SMART" id="SM00304">
    <property type="entry name" value="HAMP"/>
    <property type="match status" value="1"/>
</dbReference>
<dbReference type="EC" id="2.7.13.3" evidence="3"/>
<evidence type="ECO:0000256" key="7">
    <source>
        <dbReference type="ARBA" id="ARBA00022692"/>
    </source>
</evidence>
<evidence type="ECO:0000256" key="4">
    <source>
        <dbReference type="ARBA" id="ARBA00022475"/>
    </source>
</evidence>
<evidence type="ECO:0000256" key="1">
    <source>
        <dbReference type="ARBA" id="ARBA00000085"/>
    </source>
</evidence>
<dbReference type="Gene3D" id="3.30.565.10">
    <property type="entry name" value="Histidine kinase-like ATPase, C-terminal domain"/>
    <property type="match status" value="1"/>
</dbReference>
<evidence type="ECO:0000256" key="2">
    <source>
        <dbReference type="ARBA" id="ARBA00004651"/>
    </source>
</evidence>
<dbReference type="SMART" id="SM00388">
    <property type="entry name" value="HisKA"/>
    <property type="match status" value="1"/>
</dbReference>
<dbReference type="PANTHER" id="PTHR45528">
    <property type="entry name" value="SENSOR HISTIDINE KINASE CPXA"/>
    <property type="match status" value="1"/>
</dbReference>
<dbReference type="InterPro" id="IPR003594">
    <property type="entry name" value="HATPase_dom"/>
</dbReference>
<comment type="function">
    <text evidence="15">Member of the two-component regulatory system HssS/HssR involved in intracellular heme homeostasis and tempering of staphylococcal virulence. HssS functions as a heme sensor histidine kinase which is autophosphorylated at a histidine residue and transfers its phosphate group to an aspartate residue of HssR. HssR/HssS activates the expression of hrtAB, an efflux pump, in response to extracellular heme, hemin, hemoglobin or blood.</text>
</comment>
<keyword evidence="5" id="KW-0597">Phosphoprotein</keyword>
<dbReference type="PROSITE" id="PS50885">
    <property type="entry name" value="HAMP"/>
    <property type="match status" value="1"/>
</dbReference>
<dbReference type="InterPro" id="IPR005467">
    <property type="entry name" value="His_kinase_dom"/>
</dbReference>
<dbReference type="GO" id="GO:0000155">
    <property type="term" value="F:phosphorelay sensor kinase activity"/>
    <property type="evidence" value="ECO:0007669"/>
    <property type="project" value="InterPro"/>
</dbReference>
<dbReference type="PANTHER" id="PTHR45528:SF11">
    <property type="entry name" value="HISTIDINE KINASE"/>
    <property type="match status" value="1"/>
</dbReference>
<dbReference type="InterPro" id="IPR004358">
    <property type="entry name" value="Sig_transdc_His_kin-like_C"/>
</dbReference>
<feature type="transmembrane region" description="Helical" evidence="17">
    <location>
        <begin position="164"/>
        <end position="189"/>
    </location>
</feature>
<dbReference type="CDD" id="cd06225">
    <property type="entry name" value="HAMP"/>
    <property type="match status" value="1"/>
</dbReference>
<evidence type="ECO:0000256" key="8">
    <source>
        <dbReference type="ARBA" id="ARBA00022741"/>
    </source>
</evidence>
<keyword evidence="14 17" id="KW-0472">Membrane</keyword>
<dbReference type="Pfam" id="PF02518">
    <property type="entry name" value="HATPase_c"/>
    <property type="match status" value="1"/>
</dbReference>
<keyword evidence="11 17" id="KW-1133">Transmembrane helix</keyword>
<keyword evidence="12" id="KW-0902">Two-component regulatory system</keyword>
<evidence type="ECO:0000313" key="21">
    <source>
        <dbReference type="Proteomes" id="UP000291949"/>
    </source>
</evidence>
<dbReference type="GO" id="GO:0005886">
    <property type="term" value="C:plasma membrane"/>
    <property type="evidence" value="ECO:0007669"/>
    <property type="project" value="UniProtKB-SubCell"/>
</dbReference>
<dbReference type="Gene3D" id="1.10.287.130">
    <property type="match status" value="1"/>
</dbReference>
<dbReference type="EMBL" id="SCHC01000002">
    <property type="protein sequence ID" value="TBW76618.1"/>
    <property type="molecule type" value="Genomic_DNA"/>
</dbReference>
<keyword evidence="9 20" id="KW-0418">Kinase</keyword>
<comment type="subcellular location">
    <subcellularLocation>
        <location evidence="2">Cell membrane</location>
        <topology evidence="2">Multi-pass membrane protein</topology>
    </subcellularLocation>
</comment>
<dbReference type="CDD" id="cd00075">
    <property type="entry name" value="HATPase"/>
    <property type="match status" value="1"/>
</dbReference>
<dbReference type="Gene3D" id="6.10.340.10">
    <property type="match status" value="1"/>
</dbReference>
<proteinExistence type="predicted"/>
<comment type="caution">
    <text evidence="20">The sequence shown here is derived from an EMBL/GenBank/DDBJ whole genome shotgun (WGS) entry which is preliminary data.</text>
</comment>
<evidence type="ECO:0000256" key="16">
    <source>
        <dbReference type="ARBA" id="ARBA00040841"/>
    </source>
</evidence>
<dbReference type="SMART" id="SM00387">
    <property type="entry name" value="HATPase_c"/>
    <property type="match status" value="1"/>
</dbReference>
<dbReference type="PRINTS" id="PR00344">
    <property type="entry name" value="BCTRLSENSOR"/>
</dbReference>
<evidence type="ECO:0000313" key="20">
    <source>
        <dbReference type="EMBL" id="TBW76618.1"/>
    </source>
</evidence>
<dbReference type="SUPFAM" id="SSF158472">
    <property type="entry name" value="HAMP domain-like"/>
    <property type="match status" value="1"/>
</dbReference>
<keyword evidence="8" id="KW-0547">Nucleotide-binding</keyword>
<dbReference type="AlphaFoldDB" id="A0A7Z7YUM4"/>
<dbReference type="Pfam" id="PF00512">
    <property type="entry name" value="HisKA"/>
    <property type="match status" value="1"/>
</dbReference>
<organism evidence="20 21">
    <name type="scientific">Staphylococcus capitis</name>
    <dbReference type="NCBI Taxonomy" id="29388"/>
    <lineage>
        <taxon>Bacteria</taxon>
        <taxon>Bacillati</taxon>
        <taxon>Bacillota</taxon>
        <taxon>Bacilli</taxon>
        <taxon>Bacillales</taxon>
        <taxon>Staphylococcaceae</taxon>
        <taxon>Staphylococcus</taxon>
    </lineage>
</organism>
<dbReference type="Pfam" id="PF00672">
    <property type="entry name" value="HAMP"/>
    <property type="match status" value="1"/>
</dbReference>
<dbReference type="PROSITE" id="PS50109">
    <property type="entry name" value="HIS_KIN"/>
    <property type="match status" value="1"/>
</dbReference>
<gene>
    <name evidence="20" type="ORF">EQ811_07050</name>
</gene>
<name>A0A7Z7YUM4_STACP</name>
<dbReference type="SUPFAM" id="SSF55874">
    <property type="entry name" value="ATPase domain of HSP90 chaperone/DNA topoisomerase II/histidine kinase"/>
    <property type="match status" value="1"/>
</dbReference>
<evidence type="ECO:0000256" key="9">
    <source>
        <dbReference type="ARBA" id="ARBA00022777"/>
    </source>
</evidence>
<evidence type="ECO:0000259" key="19">
    <source>
        <dbReference type="PROSITE" id="PS50885"/>
    </source>
</evidence>
<sequence>MFKTLYSRIAIYTITVILFSAFISFVLTNIYYHFNLKASNDAKIMKTLEEARNYENAQNTQSLSSYFKHLGDMNYQILTVDNHGTKHFYGEPFRRDTLPQSAIQSVMNGKNYHGIKNKPFELFVTGFFDNETDNTVGLRFKTNDKPVAVFMRPDIGETFSEFRIFLAVLLGLLLVISISLVIASTYSIIKPVSALKSATHRLMKGDFQTPINQTRQDEIGTLQSRFDTMRKRLGQVDEMRQHFVQNVSHEIKTPLTHIQSILTQLQFSKSKEERQMHVNELFNITTQVSDLTQELLLLSELDNAEHLTLDNRIHLNDLIKDIVRHEQFHIEEKDLVIMTELDEVYFLGNERLIHQALSNLIINAIKYTPQYGLIQIHLSIEASNIIFTIENEGAVSDKDMSHIFERFYKLNNDQSSNGLGLAITKSIVELHNGTISVQSNDATIFTIQLPIKNTV</sequence>
<dbReference type="InterPro" id="IPR050398">
    <property type="entry name" value="HssS/ArlS-like"/>
</dbReference>
<keyword evidence="6" id="KW-0808">Transferase</keyword>
<comment type="catalytic activity">
    <reaction evidence="1">
        <text>ATP + protein L-histidine = ADP + protein N-phospho-L-histidine.</text>
        <dbReference type="EC" id="2.7.13.3"/>
    </reaction>
</comment>
<dbReference type="GO" id="GO:0005524">
    <property type="term" value="F:ATP binding"/>
    <property type="evidence" value="ECO:0007669"/>
    <property type="project" value="UniProtKB-KW"/>
</dbReference>
<evidence type="ECO:0000256" key="11">
    <source>
        <dbReference type="ARBA" id="ARBA00022989"/>
    </source>
</evidence>
<evidence type="ECO:0000256" key="3">
    <source>
        <dbReference type="ARBA" id="ARBA00012438"/>
    </source>
</evidence>
<evidence type="ECO:0000256" key="14">
    <source>
        <dbReference type="ARBA" id="ARBA00023136"/>
    </source>
</evidence>
<evidence type="ECO:0000256" key="13">
    <source>
        <dbReference type="ARBA" id="ARBA00023026"/>
    </source>
</evidence>
<dbReference type="InterPro" id="IPR036097">
    <property type="entry name" value="HisK_dim/P_sf"/>
</dbReference>
<reference evidence="20 21" key="1">
    <citation type="journal article" date="2019" name="Sci. Transl. Med.">
        <title>Quorum sensing between bacterial species on the skin protects against epidermal injury in atopic dermatitis.</title>
        <authorList>
            <person name="Williams M.R."/>
        </authorList>
    </citation>
    <scope>NUCLEOTIDE SEQUENCE [LARGE SCALE GENOMIC DNA]</scope>
    <source>
        <strain evidence="20 21">H8</strain>
    </source>
</reference>
<keyword evidence="13" id="KW-0843">Virulence</keyword>
<evidence type="ECO:0000256" key="12">
    <source>
        <dbReference type="ARBA" id="ARBA00023012"/>
    </source>
</evidence>
<accession>A0A7Z7YUM4</accession>
<feature type="domain" description="HAMP" evidence="19">
    <location>
        <begin position="186"/>
        <end position="238"/>
    </location>
</feature>
<keyword evidence="7 17" id="KW-0812">Transmembrane</keyword>
<evidence type="ECO:0000256" key="10">
    <source>
        <dbReference type="ARBA" id="ARBA00022840"/>
    </source>
</evidence>
<evidence type="ECO:0000256" key="15">
    <source>
        <dbReference type="ARBA" id="ARBA00037219"/>
    </source>
</evidence>
<dbReference type="CDD" id="cd00082">
    <property type="entry name" value="HisKA"/>
    <property type="match status" value="1"/>
</dbReference>
<dbReference type="InterPro" id="IPR003660">
    <property type="entry name" value="HAMP_dom"/>
</dbReference>
<feature type="domain" description="Histidine kinase" evidence="18">
    <location>
        <begin position="246"/>
        <end position="453"/>
    </location>
</feature>
<dbReference type="InterPro" id="IPR003661">
    <property type="entry name" value="HisK_dim/P_dom"/>
</dbReference>